<proteinExistence type="predicted"/>
<organism evidence="1 2">
    <name type="scientific">Armillaria luteobubalina</name>
    <dbReference type="NCBI Taxonomy" id="153913"/>
    <lineage>
        <taxon>Eukaryota</taxon>
        <taxon>Fungi</taxon>
        <taxon>Dikarya</taxon>
        <taxon>Basidiomycota</taxon>
        <taxon>Agaricomycotina</taxon>
        <taxon>Agaricomycetes</taxon>
        <taxon>Agaricomycetidae</taxon>
        <taxon>Agaricales</taxon>
        <taxon>Marasmiineae</taxon>
        <taxon>Physalacriaceae</taxon>
        <taxon>Armillaria</taxon>
    </lineage>
</organism>
<reference evidence="1" key="1">
    <citation type="submission" date="2023-06" db="EMBL/GenBank/DDBJ databases">
        <authorList>
            <consortium name="Lawrence Berkeley National Laboratory"/>
            <person name="Ahrendt S."/>
            <person name="Sahu N."/>
            <person name="Indic B."/>
            <person name="Wong-Bajracharya J."/>
            <person name="Merenyi Z."/>
            <person name="Ke H.-M."/>
            <person name="Monk M."/>
            <person name="Kocsube S."/>
            <person name="Drula E."/>
            <person name="Lipzen A."/>
            <person name="Balint B."/>
            <person name="Henrissat B."/>
            <person name="Andreopoulos B."/>
            <person name="Martin F.M."/>
            <person name="Harder C.B."/>
            <person name="Rigling D."/>
            <person name="Ford K.L."/>
            <person name="Foster G.D."/>
            <person name="Pangilinan J."/>
            <person name="Papanicolaou A."/>
            <person name="Barry K."/>
            <person name="LaButti K."/>
            <person name="Viragh M."/>
            <person name="Koriabine M."/>
            <person name="Yan M."/>
            <person name="Riley R."/>
            <person name="Champramary S."/>
            <person name="Plett K.L."/>
            <person name="Tsai I.J."/>
            <person name="Slot J."/>
            <person name="Sipos G."/>
            <person name="Plett J."/>
            <person name="Nagy L.G."/>
            <person name="Grigoriev I.V."/>
        </authorList>
    </citation>
    <scope>NUCLEOTIDE SEQUENCE</scope>
    <source>
        <strain evidence="1">HWK02</strain>
    </source>
</reference>
<name>A0AA39Q4K7_9AGAR</name>
<comment type="caution">
    <text evidence="1">The sequence shown here is derived from an EMBL/GenBank/DDBJ whole genome shotgun (WGS) entry which is preliminary data.</text>
</comment>
<gene>
    <name evidence="1" type="ORF">EDD18DRAFT_292884</name>
</gene>
<dbReference type="Proteomes" id="UP001175228">
    <property type="component" value="Unassembled WGS sequence"/>
</dbReference>
<evidence type="ECO:0000313" key="2">
    <source>
        <dbReference type="Proteomes" id="UP001175228"/>
    </source>
</evidence>
<sequence>MIETIVLVVELDLSTATVQDMNDARKCSYCTIGENMLRYIQTSFLAGRFSRHVETFLSSVDILLIYHDIRPVGKIVWDCARCHDLPIEHLGGYGGTEPWEVIDRVMIAHKIQELKLDQDYHVAYGTPASAQEGQMETMHVALGDLTANEYLCDMLDSNRGIWRKLDSSSDAKSDSEVDADSDG</sequence>
<dbReference type="EMBL" id="JAUEPU010000019">
    <property type="protein sequence ID" value="KAK0495079.1"/>
    <property type="molecule type" value="Genomic_DNA"/>
</dbReference>
<accession>A0AA39Q4K7</accession>
<evidence type="ECO:0000313" key="1">
    <source>
        <dbReference type="EMBL" id="KAK0495079.1"/>
    </source>
</evidence>
<protein>
    <submittedName>
        <fullName evidence="1">Uncharacterized protein</fullName>
    </submittedName>
</protein>
<dbReference type="AlphaFoldDB" id="A0AA39Q4K7"/>
<keyword evidence="2" id="KW-1185">Reference proteome</keyword>